<dbReference type="OrthoDB" id="3556580at2"/>
<dbReference type="Proteomes" id="UP000295674">
    <property type="component" value="Unassembled WGS sequence"/>
</dbReference>
<evidence type="ECO:0000313" key="1">
    <source>
        <dbReference type="EMBL" id="TDD03774.1"/>
    </source>
</evidence>
<comment type="caution">
    <text evidence="1">The sequence shown here is derived from an EMBL/GenBank/DDBJ whole genome shotgun (WGS) entry which is preliminary data.</text>
</comment>
<dbReference type="Pfam" id="PF16827">
    <property type="entry name" value="zf-HC3"/>
    <property type="match status" value="1"/>
</dbReference>
<accession>A0A4R4VMY0</accession>
<evidence type="ECO:0000313" key="2">
    <source>
        <dbReference type="Proteomes" id="UP000295674"/>
    </source>
</evidence>
<dbReference type="AlphaFoldDB" id="A0A4R4VMY0"/>
<reference evidence="1 2" key="1">
    <citation type="submission" date="2019-03" db="EMBL/GenBank/DDBJ databases">
        <title>Draft genome sequences of novel Actinobacteria.</title>
        <authorList>
            <person name="Sahin N."/>
            <person name="Ay H."/>
            <person name="Saygin H."/>
        </authorList>
    </citation>
    <scope>NUCLEOTIDE SEQUENCE [LARGE SCALE GENOMIC DNA]</scope>
    <source>
        <strain evidence="1 2">16K309</strain>
    </source>
</reference>
<dbReference type="RefSeq" id="WP_132676885.1">
    <property type="nucleotide sequence ID" value="NZ_SMKS01000036.1"/>
</dbReference>
<proteinExistence type="predicted"/>
<dbReference type="EMBL" id="SMKS01000036">
    <property type="protein sequence ID" value="TDD03774.1"/>
    <property type="molecule type" value="Genomic_DNA"/>
</dbReference>
<dbReference type="Gene3D" id="2.30.30.990">
    <property type="entry name" value="Malonyl-[acyl-carrier protein] O-methyltransferase, zinc-finger motif"/>
    <property type="match status" value="1"/>
</dbReference>
<sequence>MHPFRWVPADGGRHATADIRLAGAYAVGESITALCRRSVTVARGTELAWLWPTCAECNREAHVLVEAGVSQ</sequence>
<evidence type="ECO:0008006" key="3">
    <source>
        <dbReference type="Google" id="ProtNLM"/>
    </source>
</evidence>
<name>A0A4R4VMY0_9PSEU</name>
<organism evidence="1 2">
    <name type="scientific">Saccharopolyspora terrae</name>
    <dbReference type="NCBI Taxonomy" id="2530384"/>
    <lineage>
        <taxon>Bacteria</taxon>
        <taxon>Bacillati</taxon>
        <taxon>Actinomycetota</taxon>
        <taxon>Actinomycetes</taxon>
        <taxon>Pseudonocardiales</taxon>
        <taxon>Pseudonocardiaceae</taxon>
        <taxon>Saccharopolyspora</taxon>
    </lineage>
</organism>
<gene>
    <name evidence="1" type="ORF">E1181_19705</name>
</gene>
<dbReference type="InterPro" id="IPR031795">
    <property type="entry name" value="Zf-HC3"/>
</dbReference>
<protein>
    <recommendedName>
        <fullName evidence="3">Zinc finger protein</fullName>
    </recommendedName>
</protein>
<keyword evidence="2" id="KW-1185">Reference proteome</keyword>